<feature type="domain" description="YCII-related" evidence="2">
    <location>
        <begin position="10"/>
        <end position="75"/>
    </location>
</feature>
<comment type="caution">
    <text evidence="3">The sequence shown here is derived from an EMBL/GenBank/DDBJ whole genome shotgun (WGS) entry which is preliminary data.</text>
</comment>
<sequence>MFIVVLRFGANKAKAPEFMDAHNAWIARGFDDGVFLLVGGLQPQQGGVFLAQATDRPALEAFIRQDPFVKHGIVEMDVLEVAPGRVDARLDFLKAA</sequence>
<proteinExistence type="inferred from homology"/>
<dbReference type="EMBL" id="WXYQ01000001">
    <property type="protein sequence ID" value="NBG94317.1"/>
    <property type="molecule type" value="Genomic_DNA"/>
</dbReference>
<accession>A0A845Q7F8</accession>
<dbReference type="PANTHER" id="PTHR37828">
    <property type="entry name" value="GSR2449 PROTEIN"/>
    <property type="match status" value="1"/>
</dbReference>
<dbReference type="Gene3D" id="3.30.70.1060">
    <property type="entry name" value="Dimeric alpha+beta barrel"/>
    <property type="match status" value="1"/>
</dbReference>
<evidence type="ECO:0000259" key="2">
    <source>
        <dbReference type="Pfam" id="PF03795"/>
    </source>
</evidence>
<keyword evidence="4" id="KW-1185">Reference proteome</keyword>
<name>A0A845Q7F8_9HYPH</name>
<dbReference type="OrthoDB" id="9814407at2"/>
<dbReference type="GeneID" id="300656374"/>
<gene>
    <name evidence="3" type="ORF">GTQ45_01065</name>
</gene>
<protein>
    <recommendedName>
        <fullName evidence="2">YCII-related domain-containing protein</fullName>
    </recommendedName>
</protein>
<dbReference type="InterPro" id="IPR011008">
    <property type="entry name" value="Dimeric_a/b-barrel"/>
</dbReference>
<dbReference type="Pfam" id="PF03795">
    <property type="entry name" value="YCII"/>
    <property type="match status" value="1"/>
</dbReference>
<evidence type="ECO:0000313" key="4">
    <source>
        <dbReference type="Proteomes" id="UP000470384"/>
    </source>
</evidence>
<dbReference type="PANTHER" id="PTHR37828:SF1">
    <property type="entry name" value="YCII-RELATED DOMAIN-CONTAINING PROTEIN"/>
    <property type="match status" value="1"/>
</dbReference>
<dbReference type="InterPro" id="IPR005545">
    <property type="entry name" value="YCII"/>
</dbReference>
<evidence type="ECO:0000313" key="3">
    <source>
        <dbReference type="EMBL" id="NBG94317.1"/>
    </source>
</evidence>
<dbReference type="AlphaFoldDB" id="A0A845Q7F8"/>
<organism evidence="3 4">
    <name type="scientific">Pyruvatibacter mobilis</name>
    <dbReference type="NCBI Taxonomy" id="1712261"/>
    <lineage>
        <taxon>Bacteria</taxon>
        <taxon>Pseudomonadati</taxon>
        <taxon>Pseudomonadota</taxon>
        <taxon>Alphaproteobacteria</taxon>
        <taxon>Hyphomicrobiales</taxon>
        <taxon>Parvibaculaceae</taxon>
        <taxon>Pyruvatibacter</taxon>
    </lineage>
</organism>
<dbReference type="Proteomes" id="UP000470384">
    <property type="component" value="Unassembled WGS sequence"/>
</dbReference>
<dbReference type="SUPFAM" id="SSF54909">
    <property type="entry name" value="Dimeric alpha+beta barrel"/>
    <property type="match status" value="1"/>
</dbReference>
<evidence type="ECO:0000256" key="1">
    <source>
        <dbReference type="ARBA" id="ARBA00007689"/>
    </source>
</evidence>
<reference evidence="3 4" key="1">
    <citation type="journal article" date="2016" name="Int. J. Syst. Evol. Microbiol.">
        <title>Pyruvatibacter mobilis gen. nov., sp. nov., a marine bacterium from the culture broth of Picochlorum sp. 122.</title>
        <authorList>
            <person name="Wang G."/>
            <person name="Tang M."/>
            <person name="Wu H."/>
            <person name="Dai S."/>
            <person name="Li T."/>
            <person name="Chen C."/>
            <person name="He H."/>
            <person name="Fan J."/>
            <person name="Xiang W."/>
            <person name="Li X."/>
        </authorList>
    </citation>
    <scope>NUCLEOTIDE SEQUENCE [LARGE SCALE GENOMIC DNA]</scope>
    <source>
        <strain evidence="3 4">GYP-11</strain>
    </source>
</reference>
<comment type="similarity">
    <text evidence="1">Belongs to the YciI family.</text>
</comment>
<dbReference type="RefSeq" id="WP_027840216.1">
    <property type="nucleotide sequence ID" value="NZ_BMHN01000001.1"/>
</dbReference>